<dbReference type="Proteomes" id="UP001580407">
    <property type="component" value="Unassembled WGS sequence"/>
</dbReference>
<evidence type="ECO:0000313" key="2">
    <source>
        <dbReference type="Proteomes" id="UP001580407"/>
    </source>
</evidence>
<keyword evidence="2" id="KW-1185">Reference proteome</keyword>
<gene>
    <name evidence="1" type="ORF">ACE3NQ_09080</name>
</gene>
<reference evidence="1 2" key="1">
    <citation type="submission" date="2024-09" db="EMBL/GenBank/DDBJ databases">
        <authorList>
            <person name="Ruan L."/>
        </authorList>
    </citation>
    <scope>NUCLEOTIDE SEQUENCE [LARGE SCALE GENOMIC DNA]</scope>
    <source>
        <strain evidence="1 2">D33</strain>
    </source>
</reference>
<accession>A0ABV5B5V3</accession>
<evidence type="ECO:0000313" key="1">
    <source>
        <dbReference type="EMBL" id="MFB5681063.1"/>
    </source>
</evidence>
<name>A0ABV5B5V3_9BACL</name>
<organism evidence="1 2">
    <name type="scientific">Paenibacillus terreus</name>
    <dbReference type="NCBI Taxonomy" id="1387834"/>
    <lineage>
        <taxon>Bacteria</taxon>
        <taxon>Bacillati</taxon>
        <taxon>Bacillota</taxon>
        <taxon>Bacilli</taxon>
        <taxon>Bacillales</taxon>
        <taxon>Paenibacillaceae</taxon>
        <taxon>Paenibacillus</taxon>
    </lineage>
</organism>
<dbReference type="RefSeq" id="WP_375524855.1">
    <property type="nucleotide sequence ID" value="NZ_JBHILM010000008.1"/>
</dbReference>
<proteinExistence type="predicted"/>
<dbReference type="EMBL" id="JBHILM010000008">
    <property type="protein sequence ID" value="MFB5681063.1"/>
    <property type="molecule type" value="Genomic_DNA"/>
</dbReference>
<comment type="caution">
    <text evidence="1">The sequence shown here is derived from an EMBL/GenBank/DDBJ whole genome shotgun (WGS) entry which is preliminary data.</text>
</comment>
<sequence length="59" mass="7443">MDDNFIKELRRTSRNDKQRSELLISGMKAVLQERKEETRIKRWMRMYRDKKRLTRKFKP</sequence>
<protein>
    <submittedName>
        <fullName evidence="1">Uncharacterized protein</fullName>
    </submittedName>
</protein>